<reference evidence="1" key="1">
    <citation type="submission" date="2021-02" db="EMBL/GenBank/DDBJ databases">
        <authorList>
            <person name="Han P."/>
        </authorList>
    </citation>
    <scope>NUCLEOTIDE SEQUENCE</scope>
    <source>
        <strain evidence="1">Candidatus Nitrotoga sp. ZN8</strain>
    </source>
</reference>
<dbReference type="AlphaFoldDB" id="A0A916BG88"/>
<keyword evidence="2" id="KW-1185">Reference proteome</keyword>
<proteinExistence type="predicted"/>
<accession>A0A916BG88</accession>
<comment type="caution">
    <text evidence="1">The sequence shown here is derived from an EMBL/GenBank/DDBJ whole genome shotgun (WGS) entry which is preliminary data.</text>
</comment>
<dbReference type="RefSeq" id="WP_338140717.1">
    <property type="nucleotide sequence ID" value="NZ_CAJNBL010000017.1"/>
</dbReference>
<name>A0A916BG88_9PROT</name>
<dbReference type="Gene3D" id="3.40.1710.10">
    <property type="entry name" value="abc type-2 transporter like domain"/>
    <property type="match status" value="1"/>
</dbReference>
<sequence length="69" mass="7628">MAVVVEHTSENTNSAVSALRLSSYFVVHPVRTIAEAEHLMAKKEVRAILRFPPHFSRDVTNGDATLLVP</sequence>
<organism evidence="1 2">
    <name type="scientific">Candidatus Nitrotoga fabula</name>
    <dbReference type="NCBI Taxonomy" id="2182327"/>
    <lineage>
        <taxon>Bacteria</taxon>
        <taxon>Pseudomonadati</taxon>
        <taxon>Pseudomonadota</taxon>
        <taxon>Betaproteobacteria</taxon>
        <taxon>Nitrosomonadales</taxon>
        <taxon>Gallionellaceae</taxon>
        <taxon>Candidatus Nitrotoga</taxon>
    </lineage>
</organism>
<evidence type="ECO:0000313" key="1">
    <source>
        <dbReference type="EMBL" id="CAE6714635.1"/>
    </source>
</evidence>
<evidence type="ECO:0000313" key="2">
    <source>
        <dbReference type="Proteomes" id="UP000675882"/>
    </source>
</evidence>
<protein>
    <submittedName>
        <fullName evidence="1">Uncharacterized protein</fullName>
    </submittedName>
</protein>
<dbReference type="Proteomes" id="UP000675882">
    <property type="component" value="Unassembled WGS sequence"/>
</dbReference>
<dbReference type="EMBL" id="CAJNBL010000017">
    <property type="protein sequence ID" value="CAE6714635.1"/>
    <property type="molecule type" value="Genomic_DNA"/>
</dbReference>
<gene>
    <name evidence="1" type="ORF">NTGZN8_240025</name>
</gene>